<dbReference type="SMART" id="SM00267">
    <property type="entry name" value="GGDEF"/>
    <property type="match status" value="1"/>
</dbReference>
<dbReference type="PROSITE" id="PS50887">
    <property type="entry name" value="GGDEF"/>
    <property type="match status" value="1"/>
</dbReference>
<dbReference type="InterPro" id="IPR000160">
    <property type="entry name" value="GGDEF_dom"/>
</dbReference>
<dbReference type="FunFam" id="3.30.70.270:FF:000001">
    <property type="entry name" value="Diguanylate cyclase domain protein"/>
    <property type="match status" value="1"/>
</dbReference>
<dbReference type="EMBL" id="FNRJ01000009">
    <property type="protein sequence ID" value="SEA87758.1"/>
    <property type="molecule type" value="Genomic_DNA"/>
</dbReference>
<evidence type="ECO:0000313" key="6">
    <source>
        <dbReference type="EMBL" id="SEA87758.1"/>
    </source>
</evidence>
<feature type="transmembrane region" description="Helical" evidence="4">
    <location>
        <begin position="143"/>
        <end position="161"/>
    </location>
</feature>
<dbReference type="Pfam" id="PF00990">
    <property type="entry name" value="GGDEF"/>
    <property type="match status" value="1"/>
</dbReference>
<feature type="domain" description="GGDEF" evidence="5">
    <location>
        <begin position="231"/>
        <end position="365"/>
    </location>
</feature>
<comment type="catalytic activity">
    <reaction evidence="3">
        <text>2 GTP = 3',3'-c-di-GMP + 2 diphosphate</text>
        <dbReference type="Rhea" id="RHEA:24898"/>
        <dbReference type="ChEBI" id="CHEBI:33019"/>
        <dbReference type="ChEBI" id="CHEBI:37565"/>
        <dbReference type="ChEBI" id="CHEBI:58805"/>
        <dbReference type="EC" id="2.7.7.65"/>
    </reaction>
</comment>
<evidence type="ECO:0000313" key="7">
    <source>
        <dbReference type="Proteomes" id="UP000242469"/>
    </source>
</evidence>
<dbReference type="NCBIfam" id="TIGR00254">
    <property type="entry name" value="GGDEF"/>
    <property type="match status" value="1"/>
</dbReference>
<keyword evidence="4" id="KW-1133">Transmembrane helix</keyword>
<dbReference type="AlphaFoldDB" id="A0A1H4ET01"/>
<feature type="transmembrane region" description="Helical" evidence="4">
    <location>
        <begin position="91"/>
        <end position="112"/>
    </location>
</feature>
<dbReference type="GO" id="GO:0043709">
    <property type="term" value="P:cell adhesion involved in single-species biofilm formation"/>
    <property type="evidence" value="ECO:0007669"/>
    <property type="project" value="TreeGrafter"/>
</dbReference>
<dbReference type="Gene3D" id="3.30.70.270">
    <property type="match status" value="1"/>
</dbReference>
<keyword evidence="4" id="KW-0472">Membrane</keyword>
<dbReference type="Proteomes" id="UP000242469">
    <property type="component" value="Unassembled WGS sequence"/>
</dbReference>
<comment type="cofactor">
    <cofactor evidence="1">
        <name>Mg(2+)</name>
        <dbReference type="ChEBI" id="CHEBI:18420"/>
    </cofactor>
</comment>
<keyword evidence="7" id="KW-1185">Reference proteome</keyword>
<feature type="transmembrane region" description="Helical" evidence="4">
    <location>
        <begin position="173"/>
        <end position="198"/>
    </location>
</feature>
<accession>A0A1H4ET01</accession>
<evidence type="ECO:0000259" key="5">
    <source>
        <dbReference type="PROSITE" id="PS50887"/>
    </source>
</evidence>
<dbReference type="SUPFAM" id="SSF55073">
    <property type="entry name" value="Nucleotide cyclase"/>
    <property type="match status" value="1"/>
</dbReference>
<keyword evidence="4" id="KW-0812">Transmembrane</keyword>
<dbReference type="GO" id="GO:0005886">
    <property type="term" value="C:plasma membrane"/>
    <property type="evidence" value="ECO:0007669"/>
    <property type="project" value="TreeGrafter"/>
</dbReference>
<dbReference type="InterPro" id="IPR050469">
    <property type="entry name" value="Diguanylate_Cyclase"/>
</dbReference>
<dbReference type="InterPro" id="IPR043128">
    <property type="entry name" value="Rev_trsase/Diguanyl_cyclase"/>
</dbReference>
<dbReference type="GO" id="GO:1902201">
    <property type="term" value="P:negative regulation of bacterial-type flagellum-dependent cell motility"/>
    <property type="evidence" value="ECO:0007669"/>
    <property type="project" value="TreeGrafter"/>
</dbReference>
<evidence type="ECO:0000256" key="3">
    <source>
        <dbReference type="ARBA" id="ARBA00034247"/>
    </source>
</evidence>
<feature type="transmembrane region" description="Helical" evidence="4">
    <location>
        <begin position="32"/>
        <end position="52"/>
    </location>
</feature>
<proteinExistence type="predicted"/>
<dbReference type="InterPro" id="IPR029787">
    <property type="entry name" value="Nucleotide_cyclase"/>
</dbReference>
<name>A0A1H4ET01_9GAMM</name>
<dbReference type="PANTHER" id="PTHR45138">
    <property type="entry name" value="REGULATORY COMPONENTS OF SENSORY TRANSDUCTION SYSTEM"/>
    <property type="match status" value="1"/>
</dbReference>
<evidence type="ECO:0000256" key="2">
    <source>
        <dbReference type="ARBA" id="ARBA00012528"/>
    </source>
</evidence>
<dbReference type="OrthoDB" id="5296913at2"/>
<feature type="transmembrane region" description="Helical" evidence="4">
    <location>
        <begin position="58"/>
        <end position="79"/>
    </location>
</feature>
<feature type="transmembrane region" description="Helical" evidence="4">
    <location>
        <begin position="118"/>
        <end position="136"/>
    </location>
</feature>
<protein>
    <recommendedName>
        <fullName evidence="2">diguanylate cyclase</fullName>
        <ecNumber evidence="2">2.7.7.65</ecNumber>
    </recommendedName>
</protein>
<evidence type="ECO:0000256" key="4">
    <source>
        <dbReference type="SAM" id="Phobius"/>
    </source>
</evidence>
<reference evidence="7" key="1">
    <citation type="submission" date="2016-10" db="EMBL/GenBank/DDBJ databases">
        <authorList>
            <person name="Varghese N."/>
            <person name="Submissions S."/>
        </authorList>
    </citation>
    <scope>NUCLEOTIDE SEQUENCE [LARGE SCALE GENOMIC DNA]</scope>
    <source>
        <strain evidence="7">DSM 11526</strain>
    </source>
</reference>
<dbReference type="STRING" id="1122198.SAMN02745729_10940"/>
<organism evidence="6 7">
    <name type="scientific">Marinobacterium iners DSM 11526</name>
    <dbReference type="NCBI Taxonomy" id="1122198"/>
    <lineage>
        <taxon>Bacteria</taxon>
        <taxon>Pseudomonadati</taxon>
        <taxon>Pseudomonadota</taxon>
        <taxon>Gammaproteobacteria</taxon>
        <taxon>Oceanospirillales</taxon>
        <taxon>Oceanospirillaceae</taxon>
        <taxon>Marinobacterium</taxon>
    </lineage>
</organism>
<dbReference type="GO" id="GO:0052621">
    <property type="term" value="F:diguanylate cyclase activity"/>
    <property type="evidence" value="ECO:0007669"/>
    <property type="project" value="UniProtKB-EC"/>
</dbReference>
<dbReference type="CDD" id="cd01949">
    <property type="entry name" value="GGDEF"/>
    <property type="match status" value="1"/>
</dbReference>
<dbReference type="PANTHER" id="PTHR45138:SF9">
    <property type="entry name" value="DIGUANYLATE CYCLASE DGCM-RELATED"/>
    <property type="match status" value="1"/>
</dbReference>
<dbReference type="EC" id="2.7.7.65" evidence="2"/>
<evidence type="ECO:0000256" key="1">
    <source>
        <dbReference type="ARBA" id="ARBA00001946"/>
    </source>
</evidence>
<gene>
    <name evidence="6" type="ORF">SAMN02745729_10940</name>
</gene>
<sequence>MFEIMNDLLRAGRHSRYFNHTRSHHLFTRVRLIAWMLMVLQSGWILIDWLLLPEAVSSTIAYGRLAASACCLLLGLWFSHPYRLEISLIRLLLLVLVLTVFQTWSNMVLLQQGFASEVLAGYAFFPFMIMTMLAIFPLTMFEVAGFAIFVLLVELVTQLWTGKFGLVPGLNDLWLLAVLGLIAGWASVNQLSMLLILYRQATRDPLTGLANRRQVMEQLDGDIEEAHTHRTPLTVMLFDLDKFKSFNDNHGHAAGDIVLKQFARILKDHAKRKTDLAGRFGGEEFLLTLPETDQNQAISLAEQIRTACHQTRLKVPTGEEVSFTTSIGIATLIEGEDRSGLLQRADEALYQAKDSGRDRYCLAGDAAEPSQND</sequence>